<protein>
    <recommendedName>
        <fullName evidence="11 12">Tyrosinase copper-binding domain-containing protein</fullName>
    </recommendedName>
</protein>
<dbReference type="Pfam" id="PF00264">
    <property type="entry name" value="Tyrosinase"/>
    <property type="match status" value="1"/>
</dbReference>
<evidence type="ECO:0000256" key="10">
    <source>
        <dbReference type="SAM" id="MobiDB-lite"/>
    </source>
</evidence>
<dbReference type="AlphaFoldDB" id="A0AAV9BVQ4"/>
<feature type="binding site" evidence="7">
    <location>
        <position position="198"/>
    </location>
    <ligand>
        <name>Cu cation</name>
        <dbReference type="ChEBI" id="CHEBI:23378"/>
        <label>A</label>
    </ligand>
</feature>
<dbReference type="Pfam" id="PF12143">
    <property type="entry name" value="PPO1_KFDV"/>
    <property type="match status" value="1"/>
</dbReference>
<comment type="caution">
    <text evidence="13">The sequence shown here is derived from an EMBL/GenBank/DDBJ whole genome shotgun (WGS) entry which is preliminary data.</text>
</comment>
<dbReference type="EMBL" id="JAUJYN010000001">
    <property type="protein sequence ID" value="KAK1280670.1"/>
    <property type="molecule type" value="Genomic_DNA"/>
</dbReference>
<gene>
    <name evidence="13" type="ORF">QJS04_geneDACA018246</name>
</gene>
<dbReference type="PROSITE" id="PS00497">
    <property type="entry name" value="TYROSINASE_1"/>
    <property type="match status" value="1"/>
</dbReference>
<proteinExistence type="inferred from homology"/>
<feature type="compositionally biased region" description="Low complexity" evidence="10">
    <location>
        <begin position="1"/>
        <end position="11"/>
    </location>
</feature>
<keyword evidence="2 7" id="KW-0479">Metal-binding</keyword>
<feature type="region of interest" description="Disordered" evidence="10">
    <location>
        <begin position="1"/>
        <end position="60"/>
    </location>
</feature>
<evidence type="ECO:0000256" key="7">
    <source>
        <dbReference type="PIRSR" id="PIRSR000290-1"/>
    </source>
</evidence>
<evidence type="ECO:0000313" key="14">
    <source>
        <dbReference type="Proteomes" id="UP001179952"/>
    </source>
</evidence>
<feature type="binding site" evidence="7">
    <location>
        <position position="363"/>
    </location>
    <ligand>
        <name>Cu cation</name>
        <dbReference type="ChEBI" id="CHEBI:23378"/>
        <label>B</label>
    </ligand>
</feature>
<evidence type="ECO:0000256" key="6">
    <source>
        <dbReference type="ARBA" id="ARBA00023157"/>
    </source>
</evidence>
<keyword evidence="14" id="KW-1185">Reference proteome</keyword>
<keyword evidence="6 8" id="KW-1015">Disulfide bond</keyword>
<dbReference type="SUPFAM" id="SSF48056">
    <property type="entry name" value="Di-copper centre-containing domain"/>
    <property type="match status" value="1"/>
</dbReference>
<evidence type="ECO:0000259" key="12">
    <source>
        <dbReference type="PROSITE" id="PS00498"/>
    </source>
</evidence>
<dbReference type="GO" id="GO:0046148">
    <property type="term" value="P:pigment biosynthetic process"/>
    <property type="evidence" value="ECO:0007669"/>
    <property type="project" value="InterPro"/>
</dbReference>
<feature type="domain" description="Tyrosinase copper-binding" evidence="11">
    <location>
        <begin position="198"/>
        <end position="215"/>
    </location>
</feature>
<dbReference type="Gene3D" id="1.10.1280.10">
    <property type="entry name" value="Di-copper center containing domain from catechol oxidase"/>
    <property type="match status" value="1"/>
</dbReference>
<comment type="cofactor">
    <cofactor evidence="7">
        <name>Cu(2+)</name>
        <dbReference type="ChEBI" id="CHEBI:29036"/>
    </cofactor>
    <text evidence="7">Binds 2 copper ions per subunit.</text>
</comment>
<feature type="disulfide bond" evidence="8">
    <location>
        <begin position="113"/>
        <end position="178"/>
    </location>
</feature>
<reference evidence="13" key="1">
    <citation type="journal article" date="2023" name="Nat. Commun.">
        <title>Diploid and tetraploid genomes of Acorus and the evolution of monocots.</title>
        <authorList>
            <person name="Ma L."/>
            <person name="Liu K.W."/>
            <person name="Li Z."/>
            <person name="Hsiao Y.Y."/>
            <person name="Qi Y."/>
            <person name="Fu T."/>
            <person name="Tang G.D."/>
            <person name="Zhang D."/>
            <person name="Sun W.H."/>
            <person name="Liu D.K."/>
            <person name="Li Y."/>
            <person name="Chen G.Z."/>
            <person name="Liu X.D."/>
            <person name="Liao X.Y."/>
            <person name="Jiang Y.T."/>
            <person name="Yu X."/>
            <person name="Hao Y."/>
            <person name="Huang J."/>
            <person name="Zhao X.W."/>
            <person name="Ke S."/>
            <person name="Chen Y.Y."/>
            <person name="Wu W.L."/>
            <person name="Hsu J.L."/>
            <person name="Lin Y.F."/>
            <person name="Huang M.D."/>
            <person name="Li C.Y."/>
            <person name="Huang L."/>
            <person name="Wang Z.W."/>
            <person name="Zhao X."/>
            <person name="Zhong W.Y."/>
            <person name="Peng D.H."/>
            <person name="Ahmad S."/>
            <person name="Lan S."/>
            <person name="Zhang J.S."/>
            <person name="Tsai W.C."/>
            <person name="Van de Peer Y."/>
            <person name="Liu Z.J."/>
        </authorList>
    </citation>
    <scope>NUCLEOTIDE SEQUENCE</scope>
    <source>
        <strain evidence="13">SCP</strain>
    </source>
</reference>
<dbReference type="Proteomes" id="UP001179952">
    <property type="component" value="Unassembled WGS sequence"/>
</dbReference>
<dbReference type="Pfam" id="PF12142">
    <property type="entry name" value="PPO1_DWL"/>
    <property type="match status" value="1"/>
</dbReference>
<dbReference type="GO" id="GO:0004097">
    <property type="term" value="F:catechol oxidase activity"/>
    <property type="evidence" value="ECO:0007669"/>
    <property type="project" value="InterPro"/>
</dbReference>
<name>A0AAV9BVQ4_ACOGR</name>
<evidence type="ECO:0000256" key="2">
    <source>
        <dbReference type="ARBA" id="ARBA00022723"/>
    </source>
</evidence>
<evidence type="ECO:0000256" key="9">
    <source>
        <dbReference type="PIRSR" id="PIRSR000290-3"/>
    </source>
</evidence>
<evidence type="ECO:0000256" key="3">
    <source>
        <dbReference type="ARBA" id="ARBA00022784"/>
    </source>
</evidence>
<feature type="cross-link" description="2'-(S-cysteinyl)-histidine (Cys-His)" evidence="9">
    <location>
        <begin position="181"/>
        <end position="198"/>
    </location>
</feature>
<feature type="binding site" evidence="7">
    <location>
        <position position="177"/>
    </location>
    <ligand>
        <name>Cu cation</name>
        <dbReference type="ChEBI" id="CHEBI:23378"/>
        <label>A</label>
    </ligand>
</feature>
<evidence type="ECO:0000313" key="13">
    <source>
        <dbReference type="EMBL" id="KAK1280670.1"/>
    </source>
</evidence>
<evidence type="ECO:0000256" key="8">
    <source>
        <dbReference type="PIRSR" id="PIRSR000290-2"/>
    </source>
</evidence>
<evidence type="ECO:0000256" key="5">
    <source>
        <dbReference type="ARBA" id="ARBA00023008"/>
    </source>
</evidence>
<dbReference type="GO" id="GO:0046872">
    <property type="term" value="F:metal ion binding"/>
    <property type="evidence" value="ECO:0007669"/>
    <property type="project" value="UniProtKB-KW"/>
</dbReference>
<evidence type="ECO:0000256" key="1">
    <source>
        <dbReference type="ARBA" id="ARBA00009928"/>
    </source>
</evidence>
<evidence type="ECO:0000259" key="11">
    <source>
        <dbReference type="PROSITE" id="PS00497"/>
    </source>
</evidence>
<comment type="similarity">
    <text evidence="1">Belongs to the tyrosinase family.</text>
</comment>
<feature type="binding site" evidence="7">
    <location>
        <position position="333"/>
    </location>
    <ligand>
        <name>Cu cation</name>
        <dbReference type="ChEBI" id="CHEBI:23378"/>
        <label>B</label>
    </ligand>
</feature>
<feature type="binding site" evidence="7">
    <location>
        <position position="329"/>
    </location>
    <ligand>
        <name>Cu cation</name>
        <dbReference type="ChEBI" id="CHEBI:23378"/>
        <label>B</label>
    </ligand>
</feature>
<dbReference type="InterPro" id="IPR022740">
    <property type="entry name" value="Polyphenol_oxidase_C"/>
</dbReference>
<feature type="disulfide bond" evidence="8">
    <location>
        <begin position="99"/>
        <end position="114"/>
    </location>
</feature>
<feature type="domain" description="Tyrosinase copper-binding" evidence="12">
    <location>
        <begin position="356"/>
        <end position="367"/>
    </location>
</feature>
<feature type="binding site" evidence="7">
    <location>
        <position position="207"/>
    </location>
    <ligand>
        <name>Cu cation</name>
        <dbReference type="ChEBI" id="CHEBI:23378"/>
        <label>A</label>
    </ligand>
</feature>
<dbReference type="PROSITE" id="PS00498">
    <property type="entry name" value="TYROSINASE_2"/>
    <property type="match status" value="1"/>
</dbReference>
<organism evidence="13 14">
    <name type="scientific">Acorus gramineus</name>
    <name type="common">Dwarf sweet flag</name>
    <dbReference type="NCBI Taxonomy" id="55184"/>
    <lineage>
        <taxon>Eukaryota</taxon>
        <taxon>Viridiplantae</taxon>
        <taxon>Streptophyta</taxon>
        <taxon>Embryophyta</taxon>
        <taxon>Tracheophyta</taxon>
        <taxon>Spermatophyta</taxon>
        <taxon>Magnoliopsida</taxon>
        <taxon>Liliopsida</taxon>
        <taxon>Acoraceae</taxon>
        <taxon>Acorus</taxon>
    </lineage>
</organism>
<reference evidence="13" key="2">
    <citation type="submission" date="2023-06" db="EMBL/GenBank/DDBJ databases">
        <authorList>
            <person name="Ma L."/>
            <person name="Liu K.-W."/>
            <person name="Li Z."/>
            <person name="Hsiao Y.-Y."/>
            <person name="Qi Y."/>
            <person name="Fu T."/>
            <person name="Tang G."/>
            <person name="Zhang D."/>
            <person name="Sun W.-H."/>
            <person name="Liu D.-K."/>
            <person name="Li Y."/>
            <person name="Chen G.-Z."/>
            <person name="Liu X.-D."/>
            <person name="Liao X.-Y."/>
            <person name="Jiang Y.-T."/>
            <person name="Yu X."/>
            <person name="Hao Y."/>
            <person name="Huang J."/>
            <person name="Zhao X.-W."/>
            <person name="Ke S."/>
            <person name="Chen Y.-Y."/>
            <person name="Wu W.-L."/>
            <person name="Hsu J.-L."/>
            <person name="Lin Y.-F."/>
            <person name="Huang M.-D."/>
            <person name="Li C.-Y."/>
            <person name="Huang L."/>
            <person name="Wang Z.-W."/>
            <person name="Zhao X."/>
            <person name="Zhong W.-Y."/>
            <person name="Peng D.-H."/>
            <person name="Ahmad S."/>
            <person name="Lan S."/>
            <person name="Zhang J.-S."/>
            <person name="Tsai W.-C."/>
            <person name="Van De Peer Y."/>
            <person name="Liu Z.-J."/>
        </authorList>
    </citation>
    <scope>NUCLEOTIDE SEQUENCE</scope>
    <source>
        <strain evidence="13">SCP</strain>
        <tissue evidence="13">Leaves</tissue>
    </source>
</reference>
<dbReference type="InterPro" id="IPR002227">
    <property type="entry name" value="Tyrosinase_Cu-bd"/>
</dbReference>
<keyword evidence="4" id="KW-0560">Oxidoreductase</keyword>
<dbReference type="FunFam" id="1.10.1280.10:FF:000007">
    <property type="entry name" value="Polyphenol oxidase, chloroplastic"/>
    <property type="match status" value="1"/>
</dbReference>
<feature type="compositionally biased region" description="Low complexity" evidence="10">
    <location>
        <begin position="19"/>
        <end position="31"/>
    </location>
</feature>
<evidence type="ECO:0000256" key="4">
    <source>
        <dbReference type="ARBA" id="ARBA00023002"/>
    </source>
</evidence>
<dbReference type="PANTHER" id="PTHR11474:SF76">
    <property type="entry name" value="SHKT DOMAIN-CONTAINING PROTEIN"/>
    <property type="match status" value="1"/>
</dbReference>
<keyword evidence="3" id="KW-0883">Thioether bond</keyword>
<dbReference type="PIRSF" id="PIRSF000290">
    <property type="entry name" value="PPO_plant"/>
    <property type="match status" value="1"/>
</dbReference>
<dbReference type="InterPro" id="IPR008922">
    <property type="entry name" value="Di-copper_centre_dom_sf"/>
</dbReference>
<dbReference type="PRINTS" id="PR00092">
    <property type="entry name" value="TYROSINASE"/>
</dbReference>
<dbReference type="InterPro" id="IPR016213">
    <property type="entry name" value="Polyphenol_oxidase"/>
</dbReference>
<dbReference type="InterPro" id="IPR022739">
    <property type="entry name" value="Polyphenol_oxidase_cen"/>
</dbReference>
<dbReference type="PANTHER" id="PTHR11474">
    <property type="entry name" value="TYROSINASE FAMILY MEMBER"/>
    <property type="match status" value="1"/>
</dbReference>
<sequence length="594" mass="66687">MASSILLKLPSSPTPPTTTPSSRHPLLRRSPLPTPTPSPRHHRRHTVTCKSTNNDDDKTPTFLDRREVLLGLTGAHGASPPAPPPSTALPIEAPILADCGAADLPPGASPTNCCPPLKTSDIVDFVPPPPWSPFRLRPAAHLITDKAYLDKFALAISRMKALPDSDPRSFKNQANVHCAYCDGAYDQVGFPDLELQVHNSWLFFPFHRCYLYFFERILGKLIEDDSFAIPYWNWDNPEGMKMPSIYTDPTSSLFDPLRDAKHQPPTLVDLDYNDVDPNYTDNEQIDHNLRIMYRQLVSNARTPELFMGRPYRAGDKPNPGSGSMENIPHGPVHVWSGDRNQPNGENMGSFYSAGRDPLFYAHHANVDRMWDVWKAINKKRHRDFTDKDWLETSFLFYDENKRPVRVRVRDALEPGVMRYGYEQMPLPWLKTRPQVKLARSTKAARGKKLEEHVEANVAASFPLKLKKAVSVTVKRPKVSRSAAEKEEAEEVLVVDGIEFNRDGYVKIDVYVNSAGHEEKVSPGGRELIGSFVSVPHKHKHDKKEKAITTSLRLGLSEFLEETGAEGDESIVVSLVPRKGKSKIKIGGLKIEFAS</sequence>
<dbReference type="InterPro" id="IPR050316">
    <property type="entry name" value="Tyrosinase/Hemocyanin"/>
</dbReference>
<accession>A0AAV9BVQ4</accession>
<keyword evidence="5 7" id="KW-0186">Copper</keyword>